<dbReference type="PANTHER" id="PTHR47027">
    <property type="entry name" value="REVERSE TRANSCRIPTASE DOMAIN-CONTAINING PROTEIN"/>
    <property type="match status" value="1"/>
</dbReference>
<gene>
    <name evidence="2" type="ORF">SSLN_LOCUS15046</name>
</gene>
<evidence type="ECO:0000259" key="1">
    <source>
        <dbReference type="Pfam" id="PF00078"/>
    </source>
</evidence>
<dbReference type="Proteomes" id="UP000275846">
    <property type="component" value="Unassembled WGS sequence"/>
</dbReference>
<keyword evidence="3" id="KW-1185">Reference proteome</keyword>
<feature type="domain" description="Reverse transcriptase" evidence="1">
    <location>
        <begin position="2"/>
        <end position="176"/>
    </location>
</feature>
<organism evidence="4">
    <name type="scientific">Schistocephalus solidus</name>
    <name type="common">Tapeworm</name>
    <dbReference type="NCBI Taxonomy" id="70667"/>
    <lineage>
        <taxon>Eukaryota</taxon>
        <taxon>Metazoa</taxon>
        <taxon>Spiralia</taxon>
        <taxon>Lophotrochozoa</taxon>
        <taxon>Platyhelminthes</taxon>
        <taxon>Cestoda</taxon>
        <taxon>Eucestoda</taxon>
        <taxon>Diphyllobothriidea</taxon>
        <taxon>Diphyllobothriidae</taxon>
        <taxon>Schistocephalus</taxon>
    </lineage>
</organism>
<dbReference type="InterPro" id="IPR043502">
    <property type="entry name" value="DNA/RNA_pol_sf"/>
</dbReference>
<evidence type="ECO:0000313" key="2">
    <source>
        <dbReference type="EMBL" id="VDM01432.1"/>
    </source>
</evidence>
<proteinExistence type="predicted"/>
<dbReference type="SUPFAM" id="SSF56672">
    <property type="entry name" value="DNA/RNA polymerases"/>
    <property type="match status" value="1"/>
</dbReference>
<accession>A0A183TEZ8</accession>
<evidence type="ECO:0000313" key="4">
    <source>
        <dbReference type="WBParaSite" id="SSLN_0001561001-mRNA-1"/>
    </source>
</evidence>
<dbReference type="WBParaSite" id="SSLN_0001561001-mRNA-1">
    <property type="protein sequence ID" value="SSLN_0001561001-mRNA-1"/>
    <property type="gene ID" value="SSLN_0001561001"/>
</dbReference>
<dbReference type="STRING" id="70667.A0A183TEZ8"/>
<dbReference type="Pfam" id="PF00078">
    <property type="entry name" value="RVT_1"/>
    <property type="match status" value="1"/>
</dbReference>
<reference evidence="4" key="1">
    <citation type="submission" date="2016-06" db="UniProtKB">
        <authorList>
            <consortium name="WormBaseParasite"/>
        </authorList>
    </citation>
    <scope>IDENTIFICATION</scope>
</reference>
<dbReference type="AlphaFoldDB" id="A0A183TEZ8"/>
<dbReference type="InterPro" id="IPR000477">
    <property type="entry name" value="RT_dom"/>
</dbReference>
<dbReference type="OrthoDB" id="10063195at2759"/>
<protein>
    <submittedName>
        <fullName evidence="4">Reverse transcriptase domain-containing protein</fullName>
    </submittedName>
</protein>
<reference evidence="2 3" key="2">
    <citation type="submission" date="2018-11" db="EMBL/GenBank/DDBJ databases">
        <authorList>
            <consortium name="Pathogen Informatics"/>
        </authorList>
    </citation>
    <scope>NUCLEOTIDE SEQUENCE [LARGE SCALE GENOMIC DNA]</scope>
    <source>
        <strain evidence="2 3">NST_G2</strain>
    </source>
</reference>
<name>A0A183TEZ8_SCHSO</name>
<sequence length="495" mass="55289">MQKFGCPEWFTQMVRQLHEGMTARVTDNGTVSEEFLVDHGGKQGCVMAPTLFSLMFSAMLMDAYQNEHPGIRIAYRTDGHLIGSRHMQSLTRVSTTTVHDFLFADDCALNTVTKEDMQRSIDFFVASCAAFGLTISTVKMVVMHQPPFTAEYNAPRINVNGAQLKNVETFAYLGSTLSRNAKIDDEFAQRISKASQAFGRLQASVWNRHSIHLNTKLKMYKAVVLTTLLYGAETWTLYSNLAMKLNHFHLSCLRRILKLRWQGRIPDTEVLEHTGILSIHAMLRQVQLQWSSHLVRMDDERLPKRLFYGDVATGARRHGGHKRRYKDTLKKSLKWCGTPRGGSGGANHLRPLPSLVFWTLSLHRAQYSAETAEMEVIDQPGLCYIQQRLKADSLLHLELGAMIESMTISGDVLHVPKGLAGFFDPVGGLIIHFGASGEVAAPNFAIHSVFGFLQINEDCVELTLLLQLASGEDHIGGAAITGDTALAFRKESLFH</sequence>
<dbReference type="PANTHER" id="PTHR47027:SF26">
    <property type="entry name" value="REVERSE TRANSCRIPTASE DOMAIN-CONTAINING PROTEIN"/>
    <property type="match status" value="1"/>
</dbReference>
<dbReference type="EMBL" id="UYSU01039550">
    <property type="protein sequence ID" value="VDM01432.1"/>
    <property type="molecule type" value="Genomic_DNA"/>
</dbReference>
<evidence type="ECO:0000313" key="3">
    <source>
        <dbReference type="Proteomes" id="UP000275846"/>
    </source>
</evidence>